<evidence type="ECO:0000313" key="3">
    <source>
        <dbReference type="EMBL" id="AXG98991.1"/>
    </source>
</evidence>
<dbReference type="InterPro" id="IPR002937">
    <property type="entry name" value="Amino_oxidase"/>
</dbReference>
<dbReference type="Gene3D" id="3.50.50.60">
    <property type="entry name" value="FAD/NAD(P)-binding domain"/>
    <property type="match status" value="1"/>
</dbReference>
<feature type="domain" description="Amine oxidase" evidence="2">
    <location>
        <begin position="15"/>
        <end position="292"/>
    </location>
</feature>
<dbReference type="SUPFAM" id="SSF51905">
    <property type="entry name" value="FAD/NAD(P)-binding domain"/>
    <property type="match status" value="1"/>
</dbReference>
<dbReference type="Pfam" id="PF01593">
    <property type="entry name" value="Amino_oxidase"/>
    <property type="match status" value="1"/>
</dbReference>
<dbReference type="InterPro" id="IPR036188">
    <property type="entry name" value="FAD/NAD-bd_sf"/>
</dbReference>
<evidence type="ECO:0000313" key="4">
    <source>
        <dbReference type="Proteomes" id="UP000253744"/>
    </source>
</evidence>
<protein>
    <submittedName>
        <fullName evidence="3">NAD(P)/FAD-dependent oxidoreductase</fullName>
    </submittedName>
</protein>
<name>A0A345IH19_9DEIO</name>
<proteinExistence type="predicted"/>
<gene>
    <name evidence="3" type="ORF">DVJ83_07240</name>
</gene>
<dbReference type="PROSITE" id="PS51257">
    <property type="entry name" value="PROKAR_LIPOPROTEIN"/>
    <property type="match status" value="1"/>
</dbReference>
<evidence type="ECO:0000259" key="2">
    <source>
        <dbReference type="Pfam" id="PF01593"/>
    </source>
</evidence>
<dbReference type="EMBL" id="CP031158">
    <property type="protein sequence ID" value="AXG98991.1"/>
    <property type="molecule type" value="Genomic_DNA"/>
</dbReference>
<dbReference type="KEGG" id="dwu:DVJ83_07240"/>
<dbReference type="GO" id="GO:0016491">
    <property type="term" value="F:oxidoreductase activity"/>
    <property type="evidence" value="ECO:0007669"/>
    <property type="project" value="UniProtKB-KW"/>
</dbReference>
<organism evidence="3 4">
    <name type="scientific">Deinococcus wulumuqiensis</name>
    <dbReference type="NCBI Taxonomy" id="980427"/>
    <lineage>
        <taxon>Bacteria</taxon>
        <taxon>Thermotogati</taxon>
        <taxon>Deinococcota</taxon>
        <taxon>Deinococci</taxon>
        <taxon>Deinococcales</taxon>
        <taxon>Deinococcaceae</taxon>
        <taxon>Deinococcus</taxon>
    </lineage>
</organism>
<evidence type="ECO:0000256" key="1">
    <source>
        <dbReference type="ARBA" id="ARBA00023002"/>
    </source>
</evidence>
<keyword evidence="1" id="KW-0560">Oxidoreductase</keyword>
<reference evidence="3 4" key="1">
    <citation type="submission" date="2018-07" db="EMBL/GenBank/DDBJ databases">
        <title>Complete Genome and Methylome Analysis of Deinococcus wulumuqiensis NEB 479.</title>
        <authorList>
            <person name="Fomenkov A."/>
            <person name="Luyten Y."/>
            <person name="Vincze T."/>
            <person name="Anton B.P."/>
            <person name="Clark T."/>
            <person name="Roberts R.J."/>
            <person name="Morgan R.D."/>
        </authorList>
    </citation>
    <scope>NUCLEOTIDE SEQUENCE [LARGE SCALE GENOMIC DNA]</scope>
    <source>
        <strain evidence="3 4">NEB 479</strain>
    </source>
</reference>
<dbReference type="PANTHER" id="PTHR43734:SF7">
    <property type="entry name" value="4,4'-DIAPONEUROSPORENE OXYGENASE"/>
    <property type="match status" value="1"/>
</dbReference>
<dbReference type="AlphaFoldDB" id="A0A345IH19"/>
<dbReference type="PANTHER" id="PTHR43734">
    <property type="entry name" value="PHYTOENE DESATURASE"/>
    <property type="match status" value="1"/>
</dbReference>
<dbReference type="STRING" id="1288484.GCA_000348665_02105"/>
<dbReference type="Proteomes" id="UP000253744">
    <property type="component" value="Chromosome"/>
</dbReference>
<accession>A0A345IH19</accession>
<sequence length="465" mass="48368">MGRAVKSVGVLGGGLAGLSLACLLAQRGHTVTVYERDRAGGKLRRAAAGGLTFDTGPSLFTFPEVWRTLLARLGETDPLDLRPLPGGLGTQHTPFGAVPLPVPPGHPLFGEWQRYVAGVAPLRPHLLALLTTPPCLTSPGFLRASRVLAGVLRGHLSAEGWVAAHGFSPALAHALRTQALGAGLPPQDAPALYALLPGLLGAEVYRPARGMGAVLDALLAFARARGVVLREGSEVTRLDDLLLDGLLLDGLQLDGLRLTLADGSQVRHDLVVSALDPARLAQLRGRPAPSPLARRTVSGLALYFALPEESGLPATSVLPPSDFAMFRRALHAGELPPDTLTLVHAEGRKLAVLLTVPALPRDLDPGHPWVQAQLRRVQAVLGGPDLGRGAAVTALGPLHYAAGGHPGGAIYGAAAPLWRSGPFHPQRYRLGPGLWQVGTGVHPGGGLPAIFGGALIVDRLMAGPS</sequence>